<keyword evidence="1" id="KW-0732">Signal</keyword>
<feature type="chain" id="PRO_5023138178" evidence="1">
    <location>
        <begin position="23"/>
        <end position="248"/>
    </location>
</feature>
<proteinExistence type="predicted"/>
<dbReference type="Gene3D" id="2.60.120.560">
    <property type="entry name" value="Exo-inulinase, domain 1"/>
    <property type="match status" value="1"/>
</dbReference>
<accession>A0A5B8V5J7</accession>
<dbReference type="OrthoDB" id="659240at2"/>
<dbReference type="AlphaFoldDB" id="A0A5B8V5J7"/>
<feature type="signal peptide" evidence="1">
    <location>
        <begin position="1"/>
        <end position="22"/>
    </location>
</feature>
<reference evidence="3 4" key="1">
    <citation type="journal article" date="2016" name="Int. J. Syst. Evol. Microbiol.">
        <title>Panacibacter ginsenosidivorans gen. nov., sp. nov., with ginsenoside converting activity isolated from soil of a ginseng field.</title>
        <authorList>
            <person name="Siddiqi M.Z."/>
            <person name="Muhammad Shafi S."/>
            <person name="Choi K.D."/>
            <person name="Im W.T."/>
        </authorList>
    </citation>
    <scope>NUCLEOTIDE SEQUENCE [LARGE SCALE GENOMIC DNA]</scope>
    <source>
        <strain evidence="3 4">Gsoil1550</strain>
    </source>
</reference>
<sequence>MKKYSPAIFCIAFVLLTANAIATPRHVRDSASDNQLSKQEKKDGWKLLFNGKSLDDFRIYKNETGSSWKVVDGAICSTKPEGNKNPDLITTGKYESFELQVDWKLSPQGNSGIMYHVTEDYDHPYESGPEYQLIDDDGFPEKIENWQKTGANYAMNVPMVRAIKAPGEWNHTVIIVNKGHVEHWLNGQKVVEYELWTDEWKKNKMAGKWKDAPGYGLAKSGFIAFQASHSGVENSGVCFKNIKIRILN</sequence>
<protein>
    <submittedName>
        <fullName evidence="3">DUF1080 domain-containing protein</fullName>
    </submittedName>
</protein>
<organism evidence="3 4">
    <name type="scientific">Panacibacter ginsenosidivorans</name>
    <dbReference type="NCBI Taxonomy" id="1813871"/>
    <lineage>
        <taxon>Bacteria</taxon>
        <taxon>Pseudomonadati</taxon>
        <taxon>Bacteroidota</taxon>
        <taxon>Chitinophagia</taxon>
        <taxon>Chitinophagales</taxon>
        <taxon>Chitinophagaceae</taxon>
        <taxon>Panacibacter</taxon>
    </lineage>
</organism>
<dbReference type="Pfam" id="PF06439">
    <property type="entry name" value="3keto-disac_hyd"/>
    <property type="match status" value="1"/>
</dbReference>
<evidence type="ECO:0000313" key="4">
    <source>
        <dbReference type="Proteomes" id="UP000321533"/>
    </source>
</evidence>
<keyword evidence="4" id="KW-1185">Reference proteome</keyword>
<name>A0A5B8V5J7_9BACT</name>
<evidence type="ECO:0000313" key="3">
    <source>
        <dbReference type="EMBL" id="QEC66469.1"/>
    </source>
</evidence>
<feature type="domain" description="3-keto-alpha-glucoside-1,2-lyase/3-keto-2-hydroxy-glucal hydratase" evidence="2">
    <location>
        <begin position="44"/>
        <end position="245"/>
    </location>
</feature>
<gene>
    <name evidence="3" type="ORF">FRZ67_03855</name>
</gene>
<dbReference type="Proteomes" id="UP000321533">
    <property type="component" value="Chromosome"/>
</dbReference>
<dbReference type="GO" id="GO:0016787">
    <property type="term" value="F:hydrolase activity"/>
    <property type="evidence" value="ECO:0007669"/>
    <property type="project" value="InterPro"/>
</dbReference>
<evidence type="ECO:0000259" key="2">
    <source>
        <dbReference type="Pfam" id="PF06439"/>
    </source>
</evidence>
<dbReference type="InterPro" id="IPR010496">
    <property type="entry name" value="AL/BT2_dom"/>
</dbReference>
<dbReference type="KEGG" id="pgin:FRZ67_03855"/>
<dbReference type="EMBL" id="CP042435">
    <property type="protein sequence ID" value="QEC66469.1"/>
    <property type="molecule type" value="Genomic_DNA"/>
</dbReference>
<dbReference type="RefSeq" id="WP_147188269.1">
    <property type="nucleotide sequence ID" value="NZ_CP042435.1"/>
</dbReference>
<evidence type="ECO:0000256" key="1">
    <source>
        <dbReference type="SAM" id="SignalP"/>
    </source>
</evidence>